<organism evidence="1 2">
    <name type="scientific">Mobilisporobacter senegalensis</name>
    <dbReference type="NCBI Taxonomy" id="1329262"/>
    <lineage>
        <taxon>Bacteria</taxon>
        <taxon>Bacillati</taxon>
        <taxon>Bacillota</taxon>
        <taxon>Clostridia</taxon>
        <taxon>Lachnospirales</taxon>
        <taxon>Lachnospiraceae</taxon>
        <taxon>Mobilisporobacter</taxon>
    </lineage>
</organism>
<proteinExistence type="predicted"/>
<evidence type="ECO:0000313" key="1">
    <source>
        <dbReference type="EMBL" id="ROR29210.1"/>
    </source>
</evidence>
<accession>A0A3N1XRB6</accession>
<name>A0A3N1XRB6_9FIRM</name>
<reference evidence="1 2" key="1">
    <citation type="submission" date="2018-11" db="EMBL/GenBank/DDBJ databases">
        <title>Genomic Encyclopedia of Type Strains, Phase IV (KMG-IV): sequencing the most valuable type-strain genomes for metagenomic binning, comparative biology and taxonomic classification.</title>
        <authorList>
            <person name="Goeker M."/>
        </authorList>
    </citation>
    <scope>NUCLEOTIDE SEQUENCE [LARGE SCALE GENOMIC DNA]</scope>
    <source>
        <strain evidence="1 2">DSM 26537</strain>
    </source>
</reference>
<dbReference type="Proteomes" id="UP000273083">
    <property type="component" value="Unassembled WGS sequence"/>
</dbReference>
<sequence length="33" mass="3678">MEDFNLEEYLSKGIENIVKGIIKASIANPKESP</sequence>
<keyword evidence="2" id="KW-1185">Reference proteome</keyword>
<comment type="caution">
    <text evidence="1">The sequence shown here is derived from an EMBL/GenBank/DDBJ whole genome shotgun (WGS) entry which is preliminary data.</text>
</comment>
<dbReference type="AlphaFoldDB" id="A0A3N1XRB6"/>
<evidence type="ECO:0000313" key="2">
    <source>
        <dbReference type="Proteomes" id="UP000273083"/>
    </source>
</evidence>
<protein>
    <submittedName>
        <fullName evidence="1">Uncharacterized protein</fullName>
    </submittedName>
</protein>
<dbReference type="EMBL" id="RJVG01000003">
    <property type="protein sequence ID" value="ROR29210.1"/>
    <property type="molecule type" value="Genomic_DNA"/>
</dbReference>
<gene>
    <name evidence="1" type="ORF">EDD66_103146</name>
</gene>